<dbReference type="AlphaFoldDB" id="A0A0U2UHU6"/>
<accession>A0A0U2UHU6</accession>
<protein>
    <submittedName>
        <fullName evidence="1">Uncharacterized protein</fullName>
    </submittedName>
</protein>
<proteinExistence type="predicted"/>
<evidence type="ECO:0000313" key="2">
    <source>
        <dbReference type="Proteomes" id="UP000061660"/>
    </source>
</evidence>
<dbReference type="PATRIC" id="fig|162209.4.peg.1145"/>
<gene>
    <name evidence="1" type="ORF">IJ22_10790</name>
</gene>
<dbReference type="STRING" id="162209.IJ22_10790"/>
<sequence>MEKALKPREEVIEHKEIKVSKTDPESGYMVREGKPEGFYYLDHRTVDMNYNIITDVHALLTLNDWTDR</sequence>
<dbReference type="Proteomes" id="UP000061660">
    <property type="component" value="Chromosome"/>
</dbReference>
<reference evidence="1 2" key="2">
    <citation type="journal article" date="2016" name="Genome Announc.">
        <title>Complete Genome Sequences of Two Interactive Moderate Thermophiles, Paenibacillus napthalenovorans 32O-Y and Paenibacillus sp. 32O-W.</title>
        <authorList>
            <person name="Butler R.R.III."/>
            <person name="Wang J."/>
            <person name="Stark B.C."/>
            <person name="Pombert J.F."/>
        </authorList>
    </citation>
    <scope>NUCLEOTIDE SEQUENCE [LARGE SCALE GENOMIC DNA]</scope>
    <source>
        <strain evidence="1 2">32O-Y</strain>
    </source>
</reference>
<keyword evidence="2" id="KW-1185">Reference proteome</keyword>
<reference evidence="2" key="1">
    <citation type="submission" date="2015-12" db="EMBL/GenBank/DDBJ databases">
        <title>Complete genome sequences of two moderately thermophilic Paenibacillus species.</title>
        <authorList>
            <person name="Butler R.III."/>
            <person name="Wang J."/>
            <person name="Stark B.C."/>
            <person name="Pombert J.-F."/>
        </authorList>
    </citation>
    <scope>NUCLEOTIDE SEQUENCE [LARGE SCALE GENOMIC DNA]</scope>
    <source>
        <strain evidence="2">32O-Y</strain>
    </source>
</reference>
<name>A0A0U2UHU6_9BACL</name>
<organism evidence="1 2">
    <name type="scientific">Paenibacillus naphthalenovorans</name>
    <dbReference type="NCBI Taxonomy" id="162209"/>
    <lineage>
        <taxon>Bacteria</taxon>
        <taxon>Bacillati</taxon>
        <taxon>Bacillota</taxon>
        <taxon>Bacilli</taxon>
        <taxon>Bacillales</taxon>
        <taxon>Paenibacillaceae</taxon>
        <taxon>Paenibacillus</taxon>
    </lineage>
</organism>
<evidence type="ECO:0000313" key="1">
    <source>
        <dbReference type="EMBL" id="ALS21457.1"/>
    </source>
</evidence>
<dbReference type="KEGG" id="pnp:IJ22_10790"/>
<dbReference type="EMBL" id="CP013652">
    <property type="protein sequence ID" value="ALS21457.1"/>
    <property type="molecule type" value="Genomic_DNA"/>
</dbReference>